<dbReference type="RefSeq" id="YP_004021808.1">
    <property type="nucleotide sequence ID" value="NC_014699.1"/>
</dbReference>
<dbReference type="GO" id="GO:0005524">
    <property type="term" value="F:ATP binding"/>
    <property type="evidence" value="ECO:0007669"/>
    <property type="project" value="UniProtKB-KW"/>
</dbReference>
<dbReference type="InterPro" id="IPR008543">
    <property type="entry name" value="Uncharacterised_Ycf2"/>
</dbReference>
<dbReference type="InterPro" id="IPR003593">
    <property type="entry name" value="AAA+_ATPase"/>
</dbReference>
<keyword evidence="5 7" id="KW-0547">Nucleotide-binding</keyword>
<evidence type="ECO:0000259" key="9">
    <source>
        <dbReference type="SMART" id="SM00382"/>
    </source>
</evidence>
<feature type="transmembrane region" description="Helical" evidence="8">
    <location>
        <begin position="109"/>
        <end position="131"/>
    </location>
</feature>
<evidence type="ECO:0000256" key="8">
    <source>
        <dbReference type="SAM" id="Phobius"/>
    </source>
</evidence>
<sequence>MDRKSRDDFEFDDIQNLELFDLEQLIEEKRANSQLPADFKSGYRVLHVEEINNHHFFISWWKGFSVIRLLIGIFSNFESIFKLLDFQLLNSLIIRDLSRSKIRSKSVVFFEYSVIAAIFFFVLCLITKNFVKHENLDLREIVNNYYIKEKGDSVKRGIFSTEIKHPFSFISQTEISKNDLAISKKGIKFIVNDILSKSNFSKKEIQQIRRELKTKYNWDLAVFFEFYNFFILKSRYIYWKNDFNFYFLKDSNTNFPQKQIEIYFYDTVLSFCKKILFDAGIYVPTKQQLFQGYAGDEKIILNFQNEYDFENLINWITNLSDKDWKFFQNYTDFYIWQFYSHDDYLSMRDQETLYYIKKIIKSEFSQIKTVFHNFSLNYDGDFDLIHKIFSDIIYSFSEYILKRSDQQEEFLGNKSYQRNEFFDANKSEIKSSQSKKDSVYQFLQEKLLGVKEFHELSENDISRLNRIQKSKHNVCWNFNIVKSDTFKSSILKKYSIKHNFCSNTELNKNRLIVKGLFNTDQYSLIYYYNRSMFIVSMTKEQQLGLGCSKNLKFSDFNRLFEIYKQKSFVSSSPLEPSVLLNSHNSNWSSTKYVSNSPNSTLISLFSDYVYISENISTQLNKLNLALTNPHLSAWTRDLSTGKGIVLWEYKRSMMPIFPGKLSYKYYLSRDATNSNLVRIYQVLHHTSWHNGLQYFGGNINFFCDRFERFIKIPVRSKLTSTLISKYSYLYNQITSKYSYLYNQITSKYSYLYNQITSKYGYLYNQNKLVFFILKYTYSFWKYLNILCIENISYFIYIFNNQFKKKQFNFISLKNIIVDPLMDTSILTFTRDIIGYLDICIVNPDEYVRMAYFLYEHLVYYPFLSLIVNPDFYYFLGFVIEEVSENSQFLNLISENPENNKSFFKIYLDSQTDKKDSILVRIKDEVVHNVTDFVFLSVRWIFDSYSAWLTKQGWFYKNYEWMQDPRLFPRQARNFLLVVLYSVRYMVFDLIKSYFILYDKWNFTYRIDKMDFLFSVDFALPLSNIVGIFDTSPDGLYFRIKDQYSYTPNTLIKTSFPSNNYFSEADTIKLFDYLSVPKFSYDKKLLLFTKSNNLQNYNPIYGDVLNYIDVTYDIRSPFLILPKIKSVYFEKTNSLPITSQIINKINVKKITDTYYRTLNKLYELFLLKQNITKGSTFTDSYVESIFHINSRINGGVSTLGDFDSETSESSSFLESVIFSSEVTLNSSTNENLDVTNKNLIENSFIFNSTFENNLNNFSLIFKKIVDRAVELIDFETTPSLNIYYFSFLKENLLGLFTPSEDRVFFYKGNIMSSLLGFYHRKESSSINLKQLLEDINIYKSVRQDRVFTKWSFFNKYKSWFFTFEWWEYFYSLLLETIPEIVLNLVDKLEYLYCDFCEYYNSKWNFLLNRLYLPLTSKKVAESTDKVIHFLIGIEGLLVEPVCQLKKDKYQKWIGLSFIDNSYVIYFSLALFFILLYGISQQYIPFLMGFDFLFLWKRFQIIKYLIDPLRLKYLHKLMQSSPLRDEMITRDLVRFSIKNFVTFGNNLSFYLFRARDINHWMFVRKGSDSFRQEKLIVVKAVLTNKSLSRYGFYFNYNSNPLNINGLHEGAFRYLRYFIDSCRRDFPKDKQSSVKSLGNEIFSAFQINVLAPTKFDSNSDFNVSSFDLDTSLQFSDIPSRKILMVGPIETGRSFLIKSIAADSGFPLIRISMTELLNVKPDNDSSTAILILRKAISILKMTFDLARRLSPCIIWIQDLHELNVNRFVNSLESDPKYLLCELVKILTDKSSKSATKNNIVIAPTHTPTRIDPSLILPERFQQVIYLRAVNVLQRQKEFPVLLRVKGLSLKNFLFYSEEFGYRTMGYNKRDLSVLANETSAISISRNQRNVCTNTIKLALLKQILVVTYLDDKSQLNPSYEMIAYRIGKAIIQKSILNKFHLDFLAAGNRLLKSRFSFLSTWYLEPSITDSVIKELTLFAYISGCLAGVAARDAWFMLDNKREDFISLDPNVTNDLSLSFALLEGLLSEFTKLELIQNPSSKRGLSLESQDTLYMLQTGYFAESNIFGSKRGNYTSKLLVPLSRVWSPRTWRISHIRSSMYESIRTLSENDFLANLIDFYRDQDQLPEQDSDFTRIKEGRKKSLKKKKFFVSLSSRKSMDQVEAKKVQALNDYLNNILLKDQFEKLGVSDLSTEYKTHYCPSSHPLFFLGKRFLWDTESLLVPKNNLLFAHNDLFITEELVRQFYVIRGVAREKERRRSNKKLKNIFLARGFSRNAITNLDINTEEEDKLEQKELEKEEVSVEQSFDLIRENEMMKISLQTPLLFNSSVISNILFLEEFVDRFFMFNSVNHQQRWIDANNSSSKISLNSTILFEIYQYLLNFFLSNRKLLNVLIQKLIQNKYLLPDDIEKIMCHFK</sequence>
<keyword evidence="8" id="KW-0472">Membrane</keyword>
<keyword evidence="8" id="KW-1133">Transmembrane helix</keyword>
<evidence type="ECO:0000256" key="5">
    <source>
        <dbReference type="ARBA" id="ARBA00022741"/>
    </source>
</evidence>
<reference evidence="10" key="1">
    <citation type="journal article" date="2010" name="BMC Evol. Biol.">
        <title>Complete plastome sequences of Equisetum arvense and Isoetes flaccida: implications for phylogeny and plastid genome evolution of early land plant lineages.</title>
        <authorList>
            <person name="Karol K.G."/>
            <person name="Arumuganathan K."/>
            <person name="Boore J.L."/>
            <person name="Duffy A.M."/>
            <person name="Everett K.D."/>
            <person name="Hall J.D."/>
            <person name="Hansen S.K."/>
            <person name="Kuehl J.V."/>
            <person name="Mandoli D.F."/>
            <person name="Mishler B.D."/>
            <person name="Olmstead R.G."/>
            <person name="Renzaglia K.S."/>
            <person name="Wolf P.G."/>
        </authorList>
    </citation>
    <scope>NUCLEOTIDE SEQUENCE [LARGE SCALE GENOMIC DNA]</scope>
</reference>
<evidence type="ECO:0000256" key="2">
    <source>
        <dbReference type="ARBA" id="ARBA00009361"/>
    </source>
</evidence>
<name>E3T2W9_EQUAR</name>
<dbReference type="SUPFAM" id="SSF52540">
    <property type="entry name" value="P-loop containing nucleoside triphosphate hydrolases"/>
    <property type="match status" value="1"/>
</dbReference>
<dbReference type="PANTHER" id="PTHR33078:SF100">
    <property type="entry name" value="PROTEIN YCF2"/>
    <property type="match status" value="1"/>
</dbReference>
<keyword evidence="6 7" id="KW-0067">ATP-binding</keyword>
<dbReference type="InterPro" id="IPR027417">
    <property type="entry name" value="P-loop_NTPase"/>
</dbReference>
<comment type="subcellular location">
    <subcellularLocation>
        <location evidence="7">Plastid</location>
        <location evidence="7">Chloroplast stroma</location>
    </subcellularLocation>
</comment>
<evidence type="ECO:0000256" key="7">
    <source>
        <dbReference type="HAMAP-Rule" id="MF_01330"/>
    </source>
</evidence>
<proteinExistence type="inferred from homology"/>
<gene>
    <name evidence="7 10" type="primary">ycf2</name>
</gene>
<evidence type="ECO:0000313" key="10">
    <source>
        <dbReference type="EMBL" id="ADA63607.1"/>
    </source>
</evidence>
<accession>E3T2W9</accession>
<evidence type="ECO:0000256" key="4">
    <source>
        <dbReference type="ARBA" id="ARBA00022640"/>
    </source>
</evidence>
<evidence type="ECO:0000256" key="1">
    <source>
        <dbReference type="ARBA" id="ARBA00002329"/>
    </source>
</evidence>
<dbReference type="HAMAP" id="MF_01330">
    <property type="entry name" value="Ycf2"/>
    <property type="match status" value="1"/>
</dbReference>
<protein>
    <recommendedName>
        <fullName evidence="7">Protein Ycf2</fullName>
    </recommendedName>
</protein>
<dbReference type="InterPro" id="IPR003959">
    <property type="entry name" value="ATPase_AAA_core"/>
</dbReference>
<dbReference type="GO" id="GO:0009570">
    <property type="term" value="C:chloroplast stroma"/>
    <property type="evidence" value="ECO:0007669"/>
    <property type="project" value="UniProtKB-SubCell"/>
</dbReference>
<dbReference type="EMBL" id="GU191334">
    <property type="protein sequence ID" value="ADA63607.1"/>
    <property type="molecule type" value="Genomic_DNA"/>
</dbReference>
<comment type="function">
    <text evidence="1 7">Probable ATPase of unknown function. Its presence in a non-photosynthetic plant (Epifagus virginiana) and experiments in tobacco indicate that it has an essential function which is probably not related to photosynthesis.</text>
</comment>
<organism evidence="10">
    <name type="scientific">Equisetum arvense</name>
    <name type="common">Field horsetail</name>
    <name type="synonym">Common horsetail</name>
    <dbReference type="NCBI Taxonomy" id="3258"/>
    <lineage>
        <taxon>Eukaryota</taxon>
        <taxon>Viridiplantae</taxon>
        <taxon>Streptophyta</taxon>
        <taxon>Embryophyta</taxon>
        <taxon>Tracheophyta</taxon>
        <taxon>Polypodiopsida</taxon>
        <taxon>Equisetidae</taxon>
        <taxon>Equisetales</taxon>
        <taxon>Equisetaceae</taxon>
        <taxon>Equisetum</taxon>
    </lineage>
</organism>
<feature type="domain" description="AAA+ ATPase" evidence="9">
    <location>
        <begin position="1675"/>
        <end position="1826"/>
    </location>
</feature>
<dbReference type="Pfam" id="PF00004">
    <property type="entry name" value="AAA"/>
    <property type="match status" value="1"/>
</dbReference>
<feature type="binding site" evidence="7">
    <location>
        <begin position="1683"/>
        <end position="1690"/>
    </location>
    <ligand>
        <name>ATP</name>
        <dbReference type="ChEBI" id="CHEBI:30616"/>
    </ligand>
</feature>
<dbReference type="SMART" id="SM00382">
    <property type="entry name" value="AAA"/>
    <property type="match status" value="1"/>
</dbReference>
<evidence type="ECO:0000256" key="3">
    <source>
        <dbReference type="ARBA" id="ARBA00022528"/>
    </source>
</evidence>
<dbReference type="GeneID" id="9978524"/>
<geneLocation type="chloroplast" evidence="10"/>
<evidence type="ECO:0000256" key="6">
    <source>
        <dbReference type="ARBA" id="ARBA00022840"/>
    </source>
</evidence>
<keyword evidence="3 10" id="KW-0150">Chloroplast</keyword>
<keyword evidence="4 10" id="KW-0934">Plastid</keyword>
<feature type="transmembrane region" description="Helical" evidence="8">
    <location>
        <begin position="974"/>
        <end position="996"/>
    </location>
</feature>
<keyword evidence="8" id="KW-0812">Transmembrane</keyword>
<dbReference type="GO" id="GO:0016887">
    <property type="term" value="F:ATP hydrolysis activity"/>
    <property type="evidence" value="ECO:0007669"/>
    <property type="project" value="InterPro"/>
</dbReference>
<feature type="transmembrane region" description="Helical" evidence="8">
    <location>
        <begin position="1451"/>
        <end position="1475"/>
    </location>
</feature>
<dbReference type="PANTHER" id="PTHR33078">
    <property type="entry name" value="PROTEIN YCF2-RELATED"/>
    <property type="match status" value="1"/>
</dbReference>
<dbReference type="Gene3D" id="1.10.8.60">
    <property type="match status" value="1"/>
</dbReference>
<dbReference type="Gene3D" id="3.40.50.300">
    <property type="entry name" value="P-loop containing nucleotide triphosphate hydrolases"/>
    <property type="match status" value="1"/>
</dbReference>
<feature type="transmembrane region" description="Helical" evidence="8">
    <location>
        <begin position="779"/>
        <end position="798"/>
    </location>
</feature>
<comment type="similarity">
    <text evidence="2 7">Belongs to the Ycf2 family.</text>
</comment>